<dbReference type="InParanoid" id="A0A4W6G7J9"/>
<reference evidence="2" key="1">
    <citation type="submission" date="2015-09" db="EMBL/GenBank/DDBJ databases">
        <authorList>
            <person name="Sai Rama Sridatta P."/>
        </authorList>
    </citation>
    <scope>NUCLEOTIDE SEQUENCE [LARGE SCALE GENOMIC DNA]</scope>
</reference>
<dbReference type="Ensembl" id="ENSLCAT00010061480.1">
    <property type="protein sequence ID" value="ENSLCAP00010059863.1"/>
    <property type="gene ID" value="ENSLCAG00010027873.1"/>
</dbReference>
<reference evidence="1" key="3">
    <citation type="submission" date="2025-09" db="UniProtKB">
        <authorList>
            <consortium name="Ensembl"/>
        </authorList>
    </citation>
    <scope>IDENTIFICATION</scope>
</reference>
<proteinExistence type="predicted"/>
<name>A0A4W6G7J9_LATCA</name>
<evidence type="ECO:0000313" key="1">
    <source>
        <dbReference type="Ensembl" id="ENSLCAP00010059863.1"/>
    </source>
</evidence>
<accession>A0A4W6G7J9</accession>
<protein>
    <submittedName>
        <fullName evidence="1">Uncharacterized protein</fullName>
    </submittedName>
</protein>
<dbReference type="AlphaFoldDB" id="A0A4W6G7J9"/>
<dbReference type="Proteomes" id="UP000314980">
    <property type="component" value="Unassembled WGS sequence"/>
</dbReference>
<evidence type="ECO:0000313" key="2">
    <source>
        <dbReference type="Proteomes" id="UP000314980"/>
    </source>
</evidence>
<keyword evidence="2" id="KW-1185">Reference proteome</keyword>
<organism evidence="1 2">
    <name type="scientific">Lates calcarifer</name>
    <name type="common">Barramundi</name>
    <name type="synonym">Holocentrus calcarifer</name>
    <dbReference type="NCBI Taxonomy" id="8187"/>
    <lineage>
        <taxon>Eukaryota</taxon>
        <taxon>Metazoa</taxon>
        <taxon>Chordata</taxon>
        <taxon>Craniata</taxon>
        <taxon>Vertebrata</taxon>
        <taxon>Euteleostomi</taxon>
        <taxon>Actinopterygii</taxon>
        <taxon>Neopterygii</taxon>
        <taxon>Teleostei</taxon>
        <taxon>Neoteleostei</taxon>
        <taxon>Acanthomorphata</taxon>
        <taxon>Carangaria</taxon>
        <taxon>Carangaria incertae sedis</taxon>
        <taxon>Centropomidae</taxon>
        <taxon>Lates</taxon>
    </lineage>
</organism>
<reference evidence="1" key="2">
    <citation type="submission" date="2025-08" db="UniProtKB">
        <authorList>
            <consortium name="Ensembl"/>
        </authorList>
    </citation>
    <scope>IDENTIFICATION</scope>
</reference>
<sequence length="85" mass="9842">MRRCEGLSLPLTRQILDILQGFPPYMHNAHYELLLGEHVLEVSAASATLLYRRLCVCGVTESFILSFKLYVLHYKILCQFLLKSR</sequence>